<dbReference type="EMBL" id="CCYD01001336">
    <property type="protein sequence ID" value="CEG44756.1"/>
    <property type="molecule type" value="Genomic_DNA"/>
</dbReference>
<evidence type="ECO:0000313" key="2">
    <source>
        <dbReference type="EMBL" id="CEG44756.1"/>
    </source>
</evidence>
<dbReference type="GeneID" id="36396149"/>
<accession>A0A0P1ASC9</accession>
<evidence type="ECO:0000256" key="1">
    <source>
        <dbReference type="SAM" id="MobiDB-lite"/>
    </source>
</evidence>
<feature type="region of interest" description="Disordered" evidence="1">
    <location>
        <begin position="1"/>
        <end position="43"/>
    </location>
</feature>
<feature type="compositionally biased region" description="Low complexity" evidence="1">
    <location>
        <begin position="23"/>
        <end position="37"/>
    </location>
</feature>
<name>A0A0P1ASC9_PLAHL</name>
<dbReference type="Proteomes" id="UP000054928">
    <property type="component" value="Unassembled WGS sequence"/>
</dbReference>
<dbReference type="AlphaFoldDB" id="A0A0P1ASC9"/>
<keyword evidence="3" id="KW-1185">Reference proteome</keyword>
<protein>
    <submittedName>
        <fullName evidence="2">Uncharacterized protein</fullName>
    </submittedName>
</protein>
<reference evidence="3" key="1">
    <citation type="submission" date="2014-09" db="EMBL/GenBank/DDBJ databases">
        <authorList>
            <person name="Sharma Rahul"/>
            <person name="Thines Marco"/>
        </authorList>
    </citation>
    <scope>NUCLEOTIDE SEQUENCE [LARGE SCALE GENOMIC DNA]</scope>
</reference>
<dbReference type="RefSeq" id="XP_024581125.1">
    <property type="nucleotide sequence ID" value="XM_024730893.1"/>
</dbReference>
<sequence>MAIHPQPVERGHREHNKIMVLDNSSTNPSSTGPNSTNVGAIAEDDYIGHNNDVPLLTSIA</sequence>
<organism evidence="2 3">
    <name type="scientific">Plasmopara halstedii</name>
    <name type="common">Downy mildew of sunflower</name>
    <dbReference type="NCBI Taxonomy" id="4781"/>
    <lineage>
        <taxon>Eukaryota</taxon>
        <taxon>Sar</taxon>
        <taxon>Stramenopiles</taxon>
        <taxon>Oomycota</taxon>
        <taxon>Peronosporomycetes</taxon>
        <taxon>Peronosporales</taxon>
        <taxon>Peronosporaceae</taxon>
        <taxon>Plasmopara</taxon>
    </lineage>
</organism>
<proteinExistence type="predicted"/>
<evidence type="ECO:0000313" key="3">
    <source>
        <dbReference type="Proteomes" id="UP000054928"/>
    </source>
</evidence>